<feature type="domain" description="Peptidase S74" evidence="1">
    <location>
        <begin position="501"/>
        <end position="610"/>
    </location>
</feature>
<keyword evidence="3" id="KW-1185">Reference proteome</keyword>
<proteinExistence type="predicted"/>
<reference evidence="2 3" key="1">
    <citation type="submission" date="2017-10" db="EMBL/GenBank/DDBJ databases">
        <title>Sequencing the genomes of 1000 actinobacteria strains.</title>
        <authorList>
            <person name="Klenk H.-P."/>
        </authorList>
    </citation>
    <scope>NUCLEOTIDE SEQUENCE [LARGE SCALE GENOMIC DNA]</scope>
    <source>
        <strain evidence="2 3">DSM 15597</strain>
    </source>
</reference>
<evidence type="ECO:0000259" key="1">
    <source>
        <dbReference type="PROSITE" id="PS51688"/>
    </source>
</evidence>
<dbReference type="OrthoDB" id="5197639at2"/>
<comment type="caution">
    <text evidence="2">The sequence shown here is derived from an EMBL/GenBank/DDBJ whole genome shotgun (WGS) entry which is preliminary data.</text>
</comment>
<organism evidence="2 3">
    <name type="scientific">Propionicimonas paludicola</name>
    <dbReference type="NCBI Taxonomy" id="185243"/>
    <lineage>
        <taxon>Bacteria</taxon>
        <taxon>Bacillati</taxon>
        <taxon>Actinomycetota</taxon>
        <taxon>Actinomycetes</taxon>
        <taxon>Propionibacteriales</taxon>
        <taxon>Nocardioidaceae</taxon>
        <taxon>Propionicimonas</taxon>
    </lineage>
</organism>
<dbReference type="Proteomes" id="UP000226079">
    <property type="component" value="Unassembled WGS sequence"/>
</dbReference>
<evidence type="ECO:0000313" key="2">
    <source>
        <dbReference type="EMBL" id="PFG16270.1"/>
    </source>
</evidence>
<sequence>MSAADDLARMIAKLSAQAAGAHTAPQMSASALVGSIDVVALVEGEETDADGNPVLTETTMAQIGVQEDGSTVLVVLDGPDPARPIGASVTAAIYTLVVSWLGGFDGEQPVDFSHIVVHMAAKADVDAALVEFPSDATAVSTISTLQGGVVVLPGAVGVEYVVGLVTVSQADKSSPISDLMYGTPKSVLDDTGLAGELANRPRVYTDEYPPAVGEVIPENSWWFEDGGVVRRRVGGAWDVQVFDASLTIAAGTIITELLAAEAITAEKLAAGAITAAKIAAGAITAAKIAAGAIESDKIKAGALDSFLITSPNIQTAASGQRVVLNSSGLHGYDSGGGEKTKVGTDGKLAAVDASFSGTITGSTVTGSTVQTAASGKRIAMVPAGLLDFYNTAGTKVGSIYPQGPTDAITLYGLGDLQLNTDGKVAISGDQGVDIATGGYPIAVNAGASSFRIDTDPTGSLDGVYLYTRQVKVKDNPTTNTATCRFASIGADGMGTLQRNTSLRRFKIAYEDLDVTPDQVLALRPRKWFDKGEVLDHHLDPDTATAEECLAYQLDWVPGFIAEEVEEVAPVFVTRDYSQELAGVAYDRITAGLVVLAQAQQRQIEDLTGRLVAIEARLAKLEV</sequence>
<dbReference type="InterPro" id="IPR030392">
    <property type="entry name" value="S74_ICA"/>
</dbReference>
<dbReference type="EMBL" id="PDJC01000001">
    <property type="protein sequence ID" value="PFG16270.1"/>
    <property type="molecule type" value="Genomic_DNA"/>
</dbReference>
<evidence type="ECO:0000313" key="3">
    <source>
        <dbReference type="Proteomes" id="UP000226079"/>
    </source>
</evidence>
<gene>
    <name evidence="2" type="ORF">ATK74_0804</name>
</gene>
<protein>
    <recommendedName>
        <fullName evidence="1">Peptidase S74 domain-containing protein</fullName>
    </recommendedName>
</protein>
<dbReference type="AlphaFoldDB" id="A0A2A9CRK4"/>
<dbReference type="RefSeq" id="WP_098459825.1">
    <property type="nucleotide sequence ID" value="NZ_PDJC01000001.1"/>
</dbReference>
<name>A0A2A9CRK4_9ACTN</name>
<dbReference type="PROSITE" id="PS51688">
    <property type="entry name" value="ICA"/>
    <property type="match status" value="1"/>
</dbReference>
<accession>A0A2A9CRK4</accession>